<evidence type="ECO:0000256" key="3">
    <source>
        <dbReference type="ARBA" id="ARBA00022989"/>
    </source>
</evidence>
<evidence type="ECO:0000256" key="5">
    <source>
        <dbReference type="SAM" id="Phobius"/>
    </source>
</evidence>
<dbReference type="Proteomes" id="UP000231259">
    <property type="component" value="Unassembled WGS sequence"/>
</dbReference>
<keyword evidence="2 5" id="KW-0812">Transmembrane</keyword>
<gene>
    <name evidence="8" type="ORF">P775_22435</name>
</gene>
<dbReference type="AlphaFoldDB" id="A0A2G8R8Q3"/>
<evidence type="ECO:0000256" key="2">
    <source>
        <dbReference type="ARBA" id="ARBA00022692"/>
    </source>
</evidence>
<dbReference type="SUPFAM" id="SSF50182">
    <property type="entry name" value="Sm-like ribonucleoproteins"/>
    <property type="match status" value="1"/>
</dbReference>
<feature type="transmembrane region" description="Helical" evidence="5">
    <location>
        <begin position="336"/>
        <end position="354"/>
    </location>
</feature>
<organism evidence="8 9">
    <name type="scientific">Puniceibacterium antarcticum</name>
    <dbReference type="NCBI Taxonomy" id="1206336"/>
    <lineage>
        <taxon>Bacteria</taxon>
        <taxon>Pseudomonadati</taxon>
        <taxon>Pseudomonadota</taxon>
        <taxon>Alphaproteobacteria</taxon>
        <taxon>Rhodobacterales</taxon>
        <taxon>Paracoccaceae</taxon>
        <taxon>Puniceibacterium</taxon>
    </lineage>
</organism>
<protein>
    <recommendedName>
        <fullName evidence="7">Mechanosensitive ion channel MscS domain-containing protein</fullName>
    </recommendedName>
</protein>
<dbReference type="PANTHER" id="PTHR30566:SF25">
    <property type="entry name" value="INNER MEMBRANE PROTEIN"/>
    <property type="match status" value="1"/>
</dbReference>
<dbReference type="Pfam" id="PF00924">
    <property type="entry name" value="MS_channel_2nd"/>
    <property type="match status" value="1"/>
</dbReference>
<feature type="transmembrane region" description="Helical" evidence="5">
    <location>
        <begin position="281"/>
        <end position="299"/>
    </location>
</feature>
<evidence type="ECO:0000256" key="1">
    <source>
        <dbReference type="ARBA" id="ARBA00004370"/>
    </source>
</evidence>
<dbReference type="Gene3D" id="1.10.287.1260">
    <property type="match status" value="1"/>
</dbReference>
<dbReference type="InterPro" id="IPR010920">
    <property type="entry name" value="LSM_dom_sf"/>
</dbReference>
<comment type="subcellular location">
    <subcellularLocation>
        <location evidence="1">Membrane</location>
    </subcellularLocation>
</comment>
<keyword evidence="4 5" id="KW-0472">Membrane</keyword>
<sequence>MNMCRMPVSAALFVLALLFGGASGVAAQDAGSPAWFEVETLNEGLGPTPASIDRTTPRSSVESFLIEARDENWLAAAQMLDLSDIPVAEQREEGQRRAQDFLILLERKIIIDWYALRDRPDGLDERGGDGAMIGKPRRSILLWYVDLEDRPLPIRINRVKSVDGEPVWVVARQTVDNLPELGAAYGPSELELMLPETWRAPAFFGLRWWEAVAVPMVVMITLLAGRILHGAISALSRRSTRLTTEALLVATRGPVVLVGMTFALAMLSQRMFTFSGRIDSVLSPLIVIGAVVSVLWFVVNIADAIVSRLVNFDGAELSEIGEGQELRRDMATRVSAIRRGMIVVIAMVGSGIVLNEASVMQSLGISLLASAGTLTLVAAYAARDILSNIMASLQISINQSARIGDKIEFRGNLCSVERINFTYVQLRIWTGKRLVVPVVDFVSEPFENWTMQEPFMLGEVTLRLRHDADIEPLRARYHEILDGMEDTDEPDSRGCYVTDHDVFGQHVLFLVPCPNPNTAWALTCEVREKLLVAARRIDAKGKGLFPKVEAAEAA</sequence>
<reference evidence="8 9" key="1">
    <citation type="submission" date="2013-09" db="EMBL/GenBank/DDBJ databases">
        <title>Genome sequencing of Phaeobacter antarcticus sp. nov. SM1211.</title>
        <authorList>
            <person name="Zhang X.-Y."/>
            <person name="Liu C."/>
            <person name="Chen X.-L."/>
            <person name="Xie B.-B."/>
            <person name="Qin Q.-L."/>
            <person name="Rong J.-C."/>
            <person name="Zhang Y.-Z."/>
        </authorList>
    </citation>
    <scope>NUCLEOTIDE SEQUENCE [LARGE SCALE GENOMIC DNA]</scope>
    <source>
        <strain evidence="8 9">SM1211</strain>
    </source>
</reference>
<feature type="signal peptide" evidence="6">
    <location>
        <begin position="1"/>
        <end position="27"/>
    </location>
</feature>
<evidence type="ECO:0000313" key="8">
    <source>
        <dbReference type="EMBL" id="PIL17917.1"/>
    </source>
</evidence>
<keyword evidence="9" id="KW-1185">Reference proteome</keyword>
<feature type="transmembrane region" description="Helical" evidence="5">
    <location>
        <begin position="208"/>
        <end position="228"/>
    </location>
</feature>
<keyword evidence="6" id="KW-0732">Signal</keyword>
<evidence type="ECO:0000256" key="4">
    <source>
        <dbReference type="ARBA" id="ARBA00023136"/>
    </source>
</evidence>
<proteinExistence type="predicted"/>
<accession>A0A2G8R8Q3</accession>
<dbReference type="InterPro" id="IPR023408">
    <property type="entry name" value="MscS_beta-dom_sf"/>
</dbReference>
<feature type="transmembrane region" description="Helical" evidence="5">
    <location>
        <begin position="360"/>
        <end position="382"/>
    </location>
</feature>
<feature type="domain" description="Mechanosensitive ion channel MscS" evidence="7">
    <location>
        <begin position="384"/>
        <end position="450"/>
    </location>
</feature>
<name>A0A2G8R8Q3_9RHOB</name>
<evidence type="ECO:0000256" key="6">
    <source>
        <dbReference type="SAM" id="SignalP"/>
    </source>
</evidence>
<feature type="chain" id="PRO_5013809102" description="Mechanosensitive ion channel MscS domain-containing protein" evidence="6">
    <location>
        <begin position="28"/>
        <end position="554"/>
    </location>
</feature>
<dbReference type="EMBL" id="AWWI01000146">
    <property type="protein sequence ID" value="PIL17917.1"/>
    <property type="molecule type" value="Genomic_DNA"/>
</dbReference>
<dbReference type="Gene3D" id="2.30.30.60">
    <property type="match status" value="1"/>
</dbReference>
<evidence type="ECO:0000313" key="9">
    <source>
        <dbReference type="Proteomes" id="UP000231259"/>
    </source>
</evidence>
<comment type="caution">
    <text evidence="8">The sequence shown here is derived from an EMBL/GenBank/DDBJ whole genome shotgun (WGS) entry which is preliminary data.</text>
</comment>
<keyword evidence="3 5" id="KW-1133">Transmembrane helix</keyword>
<evidence type="ECO:0000259" key="7">
    <source>
        <dbReference type="Pfam" id="PF00924"/>
    </source>
</evidence>
<feature type="transmembrane region" description="Helical" evidence="5">
    <location>
        <begin position="249"/>
        <end position="269"/>
    </location>
</feature>
<dbReference type="PANTHER" id="PTHR30566">
    <property type="entry name" value="YNAI-RELATED MECHANOSENSITIVE ION CHANNEL"/>
    <property type="match status" value="1"/>
</dbReference>
<dbReference type="GO" id="GO:0008381">
    <property type="term" value="F:mechanosensitive monoatomic ion channel activity"/>
    <property type="evidence" value="ECO:0007669"/>
    <property type="project" value="UniProtKB-ARBA"/>
</dbReference>
<dbReference type="InterPro" id="IPR006685">
    <property type="entry name" value="MscS_channel_2nd"/>
</dbReference>
<dbReference type="GO" id="GO:0016020">
    <property type="term" value="C:membrane"/>
    <property type="evidence" value="ECO:0007669"/>
    <property type="project" value="UniProtKB-SubCell"/>
</dbReference>